<protein>
    <submittedName>
        <fullName evidence="2">AhpD family alkylhydroperoxidase</fullName>
    </submittedName>
</protein>
<feature type="domain" description="Carboxymuconolactone decarboxylase-like" evidence="1">
    <location>
        <begin position="20"/>
        <end position="103"/>
    </location>
</feature>
<dbReference type="OrthoDB" id="9801997at2"/>
<name>A0A4Q7M284_9MICO</name>
<dbReference type="Gene3D" id="1.20.1290.10">
    <property type="entry name" value="AhpD-like"/>
    <property type="match status" value="1"/>
</dbReference>
<dbReference type="InterPro" id="IPR004675">
    <property type="entry name" value="AhpD_core"/>
</dbReference>
<dbReference type="InterPro" id="IPR003779">
    <property type="entry name" value="CMD-like"/>
</dbReference>
<dbReference type="GO" id="GO:0051920">
    <property type="term" value="F:peroxiredoxin activity"/>
    <property type="evidence" value="ECO:0007669"/>
    <property type="project" value="InterPro"/>
</dbReference>
<keyword evidence="2" id="KW-0560">Oxidoreductase</keyword>
<dbReference type="Proteomes" id="UP000293852">
    <property type="component" value="Unassembled WGS sequence"/>
</dbReference>
<dbReference type="RefSeq" id="WP_130412552.1">
    <property type="nucleotide sequence ID" value="NZ_SGWX01000001.1"/>
</dbReference>
<evidence type="ECO:0000259" key="1">
    <source>
        <dbReference type="Pfam" id="PF02627"/>
    </source>
</evidence>
<accession>A0A4Q7M284</accession>
<reference evidence="2 3" key="1">
    <citation type="submission" date="2019-02" db="EMBL/GenBank/DDBJ databases">
        <title>Sequencing the genomes of 1000 actinobacteria strains.</title>
        <authorList>
            <person name="Klenk H.-P."/>
        </authorList>
    </citation>
    <scope>NUCLEOTIDE SEQUENCE [LARGE SCALE GENOMIC DNA]</scope>
    <source>
        <strain evidence="2 3">DSM 16932</strain>
    </source>
</reference>
<dbReference type="InterPro" id="IPR029032">
    <property type="entry name" value="AhpD-like"/>
</dbReference>
<keyword evidence="2" id="KW-0575">Peroxidase</keyword>
<dbReference type="NCBIfam" id="TIGR00778">
    <property type="entry name" value="ahpD_dom"/>
    <property type="match status" value="1"/>
</dbReference>
<gene>
    <name evidence="2" type="ORF">EV386_0814</name>
</gene>
<dbReference type="Pfam" id="PF02627">
    <property type="entry name" value="CMD"/>
    <property type="match status" value="1"/>
</dbReference>
<proteinExistence type="predicted"/>
<sequence length="112" mass="11842">MSYEPEVDATYAKVYQDETPDILQAFSAFGATVFAPEGRAIPLRYRELIAVGVAIASQCEPCIDHHSNAATDAGATSNELAEAAWVASMLRAGGAFAHGRLAFKYAGAHSHA</sequence>
<comment type="caution">
    <text evidence="2">The sequence shown here is derived from an EMBL/GenBank/DDBJ whole genome shotgun (WGS) entry which is preliminary data.</text>
</comment>
<dbReference type="EMBL" id="SGWX01000001">
    <property type="protein sequence ID" value="RZS60548.1"/>
    <property type="molecule type" value="Genomic_DNA"/>
</dbReference>
<evidence type="ECO:0000313" key="2">
    <source>
        <dbReference type="EMBL" id="RZS60548.1"/>
    </source>
</evidence>
<dbReference type="PANTHER" id="PTHR33930">
    <property type="entry name" value="ALKYL HYDROPEROXIDE REDUCTASE AHPD"/>
    <property type="match status" value="1"/>
</dbReference>
<dbReference type="AlphaFoldDB" id="A0A4Q7M284"/>
<keyword evidence="3" id="KW-1185">Reference proteome</keyword>
<evidence type="ECO:0000313" key="3">
    <source>
        <dbReference type="Proteomes" id="UP000293852"/>
    </source>
</evidence>
<organism evidence="2 3">
    <name type="scientific">Xylanimonas ulmi</name>
    <dbReference type="NCBI Taxonomy" id="228973"/>
    <lineage>
        <taxon>Bacteria</taxon>
        <taxon>Bacillati</taxon>
        <taxon>Actinomycetota</taxon>
        <taxon>Actinomycetes</taxon>
        <taxon>Micrococcales</taxon>
        <taxon>Promicromonosporaceae</taxon>
        <taxon>Xylanimonas</taxon>
    </lineage>
</organism>
<dbReference type="SUPFAM" id="SSF69118">
    <property type="entry name" value="AhpD-like"/>
    <property type="match status" value="1"/>
</dbReference>
<dbReference type="PANTHER" id="PTHR33930:SF2">
    <property type="entry name" value="BLR3452 PROTEIN"/>
    <property type="match status" value="1"/>
</dbReference>